<evidence type="ECO:0000256" key="1">
    <source>
        <dbReference type="SAM" id="MobiDB-lite"/>
    </source>
</evidence>
<feature type="region of interest" description="Disordered" evidence="1">
    <location>
        <begin position="58"/>
        <end position="80"/>
    </location>
</feature>
<keyword evidence="3" id="KW-1185">Reference proteome</keyword>
<dbReference type="KEGG" id="glt:GlitD10_0565"/>
<sequence length="80" mass="8989">MVGSDLDTQQLAQALCDRLRITPEQWHRLKSNRHARAAEQLAAALSYLLHDQPEQALAHTQQAQGWLDRSLKAPPCPEHG</sequence>
<organism evidence="2 3">
    <name type="scientific">Gloeomargarita lithophora Alchichica-D10</name>
    <dbReference type="NCBI Taxonomy" id="1188229"/>
    <lineage>
        <taxon>Bacteria</taxon>
        <taxon>Bacillati</taxon>
        <taxon>Cyanobacteriota</taxon>
        <taxon>Cyanophyceae</taxon>
        <taxon>Gloeomargaritales</taxon>
        <taxon>Gloeomargaritaceae</taxon>
        <taxon>Gloeomargarita</taxon>
    </lineage>
</organism>
<name>A0A1J0AAC4_9CYAN</name>
<dbReference type="STRING" id="1188229.GlitD10_0565"/>
<dbReference type="RefSeq" id="WP_071453556.1">
    <property type="nucleotide sequence ID" value="NZ_CP017675.1"/>
</dbReference>
<reference evidence="2 3" key="1">
    <citation type="submission" date="2016-10" db="EMBL/GenBank/DDBJ databases">
        <title>Description of Gloeomargarita lithophora gen. nov., sp. nov., a thylakoid-bearing basal-branching cyanobacterium with intracellular carbonates, and proposal for Gloeomargaritales ord. nov.</title>
        <authorList>
            <person name="Moreira D."/>
            <person name="Tavera R."/>
            <person name="Benzerara K."/>
            <person name="Skouri-Panet F."/>
            <person name="Couradeau E."/>
            <person name="Gerard E."/>
            <person name="Loussert C."/>
            <person name="Novelo E."/>
            <person name="Zivanovic Y."/>
            <person name="Lopez-Garcia P."/>
        </authorList>
    </citation>
    <scope>NUCLEOTIDE SEQUENCE [LARGE SCALE GENOMIC DNA]</scope>
    <source>
        <strain evidence="2 3">D10</strain>
    </source>
</reference>
<dbReference type="Proteomes" id="UP000180235">
    <property type="component" value="Chromosome"/>
</dbReference>
<dbReference type="Pfam" id="PF20035">
    <property type="entry name" value="DUF6439"/>
    <property type="match status" value="1"/>
</dbReference>
<dbReference type="EMBL" id="CP017675">
    <property type="protein sequence ID" value="APB32879.1"/>
    <property type="molecule type" value="Genomic_DNA"/>
</dbReference>
<gene>
    <name evidence="2" type="ORF">GlitD10_0565</name>
</gene>
<dbReference type="OrthoDB" id="426353at2"/>
<evidence type="ECO:0000313" key="2">
    <source>
        <dbReference type="EMBL" id="APB32879.1"/>
    </source>
</evidence>
<protein>
    <submittedName>
        <fullName evidence="2">Uncharacterized protein</fullName>
    </submittedName>
</protein>
<accession>A0A1J0AAC4</accession>
<evidence type="ECO:0000313" key="3">
    <source>
        <dbReference type="Proteomes" id="UP000180235"/>
    </source>
</evidence>
<proteinExistence type="predicted"/>
<dbReference type="AlphaFoldDB" id="A0A1J0AAC4"/>
<dbReference type="InterPro" id="IPR045511">
    <property type="entry name" value="DUF6439"/>
</dbReference>